<sequence length="284" mass="30816">MGARAISTVVGEAVVSEAEDVRREFGAELVSARELHGDRAMTQTDLARIIKTSRSTISRIESGTGTIPREIPELLDEVFATEGRFKALHEAIVAKGYPAHSRRRLALEPEAHAILEWSPTVVPGLLQTASYAHALLRVGLPRASESEVRHKVQQRVGRQELLRRPSPPDMSVVVCESVLRRMVGGPETMRGQLAALLDFAHRPTALLQVLPLEAGAHGLVDGPLSILAIPDAATVAYTEGVRSGSIIEEPGQVRQLARFYDVLRATALSLGESNRLISKLLEAL</sequence>
<keyword evidence="2" id="KW-0238">DNA-binding</keyword>
<dbReference type="GO" id="GO:0003677">
    <property type="term" value="F:DNA binding"/>
    <property type="evidence" value="ECO:0007669"/>
    <property type="project" value="UniProtKB-KW"/>
</dbReference>
<dbReference type="CDD" id="cd00093">
    <property type="entry name" value="HTH_XRE"/>
    <property type="match status" value="1"/>
</dbReference>
<dbReference type="EMBL" id="UHID01000009">
    <property type="protein sequence ID" value="SUP62158.1"/>
    <property type="molecule type" value="Genomic_DNA"/>
</dbReference>
<accession>A0A380PB70</accession>
<evidence type="ECO:0000313" key="2">
    <source>
        <dbReference type="EMBL" id="SUP62158.1"/>
    </source>
</evidence>
<reference evidence="2 3" key="1">
    <citation type="submission" date="2018-06" db="EMBL/GenBank/DDBJ databases">
        <authorList>
            <consortium name="Pathogen Informatics"/>
            <person name="Doyle S."/>
        </authorList>
    </citation>
    <scope>NUCLEOTIDE SEQUENCE [LARGE SCALE GENOMIC DNA]</scope>
    <source>
        <strain evidence="2 3">NCTC7807</strain>
    </source>
</reference>
<dbReference type="SMART" id="SM00530">
    <property type="entry name" value="HTH_XRE"/>
    <property type="match status" value="1"/>
</dbReference>
<dbReference type="Gene3D" id="1.10.260.40">
    <property type="entry name" value="lambda repressor-like DNA-binding domains"/>
    <property type="match status" value="1"/>
</dbReference>
<gene>
    <name evidence="2" type="ORF">NCTC7807_05322</name>
</gene>
<dbReference type="InterPro" id="IPR010982">
    <property type="entry name" value="Lambda_DNA-bd_dom_sf"/>
</dbReference>
<protein>
    <submittedName>
        <fullName evidence="2">DNA-binding protein</fullName>
    </submittedName>
</protein>
<dbReference type="Pfam" id="PF19054">
    <property type="entry name" value="DUF5753"/>
    <property type="match status" value="1"/>
</dbReference>
<feature type="domain" description="HTH cro/C1-type" evidence="1">
    <location>
        <begin position="41"/>
        <end position="63"/>
    </location>
</feature>
<dbReference type="AlphaFoldDB" id="A0A380PB70"/>
<dbReference type="Pfam" id="PF01381">
    <property type="entry name" value="HTH_3"/>
    <property type="match status" value="1"/>
</dbReference>
<dbReference type="InterPro" id="IPR043917">
    <property type="entry name" value="DUF5753"/>
</dbReference>
<dbReference type="InterPro" id="IPR001387">
    <property type="entry name" value="Cro/C1-type_HTH"/>
</dbReference>
<proteinExistence type="predicted"/>
<organism evidence="2 3">
    <name type="scientific">Streptomyces griseus</name>
    <dbReference type="NCBI Taxonomy" id="1911"/>
    <lineage>
        <taxon>Bacteria</taxon>
        <taxon>Bacillati</taxon>
        <taxon>Actinomycetota</taxon>
        <taxon>Actinomycetes</taxon>
        <taxon>Kitasatosporales</taxon>
        <taxon>Streptomycetaceae</taxon>
        <taxon>Streptomyces</taxon>
    </lineage>
</organism>
<name>A0A380PB70_STRGR</name>
<evidence type="ECO:0000259" key="1">
    <source>
        <dbReference type="PROSITE" id="PS50943"/>
    </source>
</evidence>
<evidence type="ECO:0000313" key="3">
    <source>
        <dbReference type="Proteomes" id="UP000254150"/>
    </source>
</evidence>
<dbReference type="SUPFAM" id="SSF47413">
    <property type="entry name" value="lambda repressor-like DNA-binding domains"/>
    <property type="match status" value="1"/>
</dbReference>
<dbReference type="PROSITE" id="PS50943">
    <property type="entry name" value="HTH_CROC1"/>
    <property type="match status" value="1"/>
</dbReference>
<dbReference type="Proteomes" id="UP000254150">
    <property type="component" value="Unassembled WGS sequence"/>
</dbReference>